<keyword evidence="2" id="KW-1185">Reference proteome</keyword>
<accession>A0ABR1R677</accession>
<dbReference type="Pfam" id="PF19086">
    <property type="entry name" value="Terpene_syn_C_2"/>
    <property type="match status" value="1"/>
</dbReference>
<comment type="caution">
    <text evidence="1">The sequence shown here is derived from an EMBL/GenBank/DDBJ whole genome shotgun (WGS) entry which is preliminary data.</text>
</comment>
<feature type="non-terminal residue" evidence="1">
    <location>
        <position position="323"/>
    </location>
</feature>
<proteinExistence type="predicted"/>
<dbReference type="EMBL" id="JAQQWI010000018">
    <property type="protein sequence ID" value="KAK8001173.1"/>
    <property type="molecule type" value="Genomic_DNA"/>
</dbReference>
<gene>
    <name evidence="1" type="ORF">PG991_013395</name>
</gene>
<evidence type="ECO:0000313" key="1">
    <source>
        <dbReference type="EMBL" id="KAK8001173.1"/>
    </source>
</evidence>
<reference evidence="1 2" key="1">
    <citation type="submission" date="2023-01" db="EMBL/GenBank/DDBJ databases">
        <title>Analysis of 21 Apiospora genomes using comparative genomics revels a genus with tremendous synthesis potential of carbohydrate active enzymes and secondary metabolites.</title>
        <authorList>
            <person name="Sorensen T."/>
        </authorList>
    </citation>
    <scope>NUCLEOTIDE SEQUENCE [LARGE SCALE GENOMIC DNA]</scope>
    <source>
        <strain evidence="1 2">CBS 20057</strain>
    </source>
</reference>
<dbReference type="SUPFAM" id="SSF48576">
    <property type="entry name" value="Terpenoid synthases"/>
    <property type="match status" value="1"/>
</dbReference>
<name>A0ABR1R677_9PEZI</name>
<organism evidence="1 2">
    <name type="scientific">Apiospora marii</name>
    <dbReference type="NCBI Taxonomy" id="335849"/>
    <lineage>
        <taxon>Eukaryota</taxon>
        <taxon>Fungi</taxon>
        <taxon>Dikarya</taxon>
        <taxon>Ascomycota</taxon>
        <taxon>Pezizomycotina</taxon>
        <taxon>Sordariomycetes</taxon>
        <taxon>Xylariomycetidae</taxon>
        <taxon>Amphisphaeriales</taxon>
        <taxon>Apiosporaceae</taxon>
        <taxon>Apiospora</taxon>
    </lineage>
</organism>
<evidence type="ECO:0000313" key="2">
    <source>
        <dbReference type="Proteomes" id="UP001396898"/>
    </source>
</evidence>
<sequence>MGDFANEAAVPQATSTSELPTKDLREYVVTQVQGSRVRFPDLQTLLAHWPQGVHSDLDRLEQDVHGILKSSYEALKTLLNLCIWLFVWDDETDSGQFSYMINNFSQASDFRQETLAYLKQSLSYGGYPDRSAISTNPIITGFGPVGQSIASWGDKDQVEMFLKELVFFIHMVEVEQRAQAMPHLPTVDSYMKQRMGTSAVRVFLAIMEYSVGATLPKDILHDKSMELIWHETNMIVSMSAQSQVDTLIPLLFLELGSIQAAIDHGAEMVKASIGRFEAAEEDLLGRYSDRPDSGRALRDYIDGCKYACTANLNWRQVHSPCIR</sequence>
<dbReference type="Gene3D" id="1.10.600.10">
    <property type="entry name" value="Farnesyl Diphosphate Synthase"/>
    <property type="match status" value="1"/>
</dbReference>
<dbReference type="InterPro" id="IPR008949">
    <property type="entry name" value="Isoprenoid_synthase_dom_sf"/>
</dbReference>
<protein>
    <submittedName>
        <fullName evidence="1">Isoprenoid synthase domain-containing protein</fullName>
    </submittedName>
</protein>
<dbReference type="Proteomes" id="UP001396898">
    <property type="component" value="Unassembled WGS sequence"/>
</dbReference>